<keyword evidence="5 11" id="KW-0732">Signal</keyword>
<name>M5GC09_DACPD</name>
<feature type="transmembrane region" description="Helical" evidence="10">
    <location>
        <begin position="243"/>
        <end position="268"/>
    </location>
</feature>
<evidence type="ECO:0000256" key="4">
    <source>
        <dbReference type="ARBA" id="ARBA00022692"/>
    </source>
</evidence>
<feature type="signal peptide" evidence="11">
    <location>
        <begin position="1"/>
        <end position="18"/>
    </location>
</feature>
<keyword evidence="13" id="KW-1185">Reference proteome</keyword>
<keyword evidence="6" id="KW-0256">Endoplasmic reticulum</keyword>
<dbReference type="EMBL" id="JH795855">
    <property type="protein sequence ID" value="EJU06005.1"/>
    <property type="molecule type" value="Genomic_DNA"/>
</dbReference>
<evidence type="ECO:0000256" key="3">
    <source>
        <dbReference type="ARBA" id="ARBA00022089"/>
    </source>
</evidence>
<evidence type="ECO:0000256" key="11">
    <source>
        <dbReference type="SAM" id="SignalP"/>
    </source>
</evidence>
<dbReference type="AlphaFoldDB" id="M5GC09"/>
<evidence type="ECO:0000256" key="6">
    <source>
        <dbReference type="ARBA" id="ARBA00022824"/>
    </source>
</evidence>
<dbReference type="GO" id="GO:0005789">
    <property type="term" value="C:endoplasmic reticulum membrane"/>
    <property type="evidence" value="ECO:0007669"/>
    <property type="project" value="UniProtKB-SubCell"/>
</dbReference>
<dbReference type="RefSeq" id="XP_040632899.1">
    <property type="nucleotide sequence ID" value="XM_040767691.1"/>
</dbReference>
<evidence type="ECO:0000256" key="8">
    <source>
        <dbReference type="ARBA" id="ARBA00023136"/>
    </source>
</evidence>
<dbReference type="GeneID" id="63682753"/>
<dbReference type="PANTHER" id="PTHR28285">
    <property type="entry name" value="PROTEIN BIG1"/>
    <property type="match status" value="1"/>
</dbReference>
<sequence>MARILLAALLAFGGSAIAFKNTVPLVAWSTEPSCQLSDLQTESAVTDWNKALQILSASDICSHEGIILIQQRGLHASDLSLLPSSSQLSRRVRSSTSLFQAPRLKLSADLSFDALVANITQKCGHVLVDEWDSLHLGSLRPDTKYLFKMELPTIRGASADRRTKMQECESLLSDRLESLASLFPARLVLLAGGPAPPLSFSRRDVEDVNTHPPAPFYDTMQIPSNQPQGASFLSQYQILTPGLVSALLVAFVIFLPLVMVGVGAVASIQSPMRMEGPKGVSQEKKHQ</sequence>
<comment type="subcellular location">
    <subcellularLocation>
        <location evidence="1">Endoplasmic reticulum membrane</location>
        <topology evidence="1">Single-pass type I membrane protein</topology>
    </subcellularLocation>
</comment>
<evidence type="ECO:0000256" key="9">
    <source>
        <dbReference type="ARBA" id="ARBA00023316"/>
    </source>
</evidence>
<protein>
    <recommendedName>
        <fullName evidence="3">Protein BIG1</fullName>
    </recommendedName>
</protein>
<keyword evidence="9" id="KW-0961">Cell wall biogenesis/degradation</keyword>
<dbReference type="OrthoDB" id="10029326at2759"/>
<dbReference type="InterPro" id="IPR037654">
    <property type="entry name" value="Big1"/>
</dbReference>
<dbReference type="GO" id="GO:0006078">
    <property type="term" value="P:(1-&gt;6)-beta-D-glucan biosynthetic process"/>
    <property type="evidence" value="ECO:0007669"/>
    <property type="project" value="TreeGrafter"/>
</dbReference>
<dbReference type="GO" id="GO:0009272">
    <property type="term" value="P:fungal-type cell wall biogenesis"/>
    <property type="evidence" value="ECO:0007669"/>
    <property type="project" value="TreeGrafter"/>
</dbReference>
<dbReference type="Proteomes" id="UP000030653">
    <property type="component" value="Unassembled WGS sequence"/>
</dbReference>
<keyword evidence="8 10" id="KW-0472">Membrane</keyword>
<evidence type="ECO:0000256" key="10">
    <source>
        <dbReference type="SAM" id="Phobius"/>
    </source>
</evidence>
<evidence type="ECO:0000313" key="12">
    <source>
        <dbReference type="EMBL" id="EJU06005.1"/>
    </source>
</evidence>
<evidence type="ECO:0000256" key="5">
    <source>
        <dbReference type="ARBA" id="ARBA00022729"/>
    </source>
</evidence>
<gene>
    <name evidence="12" type="ORF">DACRYDRAFT_102962</name>
</gene>
<dbReference type="HOGENOM" id="CLU_083986_0_0_1"/>
<comment type="similarity">
    <text evidence="2">Belongs to the BIG1 family.</text>
</comment>
<evidence type="ECO:0000256" key="1">
    <source>
        <dbReference type="ARBA" id="ARBA00004115"/>
    </source>
</evidence>
<keyword evidence="7 10" id="KW-1133">Transmembrane helix</keyword>
<dbReference type="OMA" id="ICEHDAV"/>
<feature type="chain" id="PRO_5004067627" description="Protein BIG1" evidence="11">
    <location>
        <begin position="19"/>
        <end position="287"/>
    </location>
</feature>
<reference evidence="12 13" key="1">
    <citation type="journal article" date="2012" name="Science">
        <title>The Paleozoic origin of enzymatic lignin decomposition reconstructed from 31 fungal genomes.</title>
        <authorList>
            <person name="Floudas D."/>
            <person name="Binder M."/>
            <person name="Riley R."/>
            <person name="Barry K."/>
            <person name="Blanchette R.A."/>
            <person name="Henrissat B."/>
            <person name="Martinez A.T."/>
            <person name="Otillar R."/>
            <person name="Spatafora J.W."/>
            <person name="Yadav J.S."/>
            <person name="Aerts A."/>
            <person name="Benoit I."/>
            <person name="Boyd A."/>
            <person name="Carlson A."/>
            <person name="Copeland A."/>
            <person name="Coutinho P.M."/>
            <person name="de Vries R.P."/>
            <person name="Ferreira P."/>
            <person name="Findley K."/>
            <person name="Foster B."/>
            <person name="Gaskell J."/>
            <person name="Glotzer D."/>
            <person name="Gorecki P."/>
            <person name="Heitman J."/>
            <person name="Hesse C."/>
            <person name="Hori C."/>
            <person name="Igarashi K."/>
            <person name="Jurgens J.A."/>
            <person name="Kallen N."/>
            <person name="Kersten P."/>
            <person name="Kohler A."/>
            <person name="Kuees U."/>
            <person name="Kumar T.K.A."/>
            <person name="Kuo A."/>
            <person name="LaButti K."/>
            <person name="Larrondo L.F."/>
            <person name="Lindquist E."/>
            <person name="Ling A."/>
            <person name="Lombard V."/>
            <person name="Lucas S."/>
            <person name="Lundell T."/>
            <person name="Martin R."/>
            <person name="McLaughlin D.J."/>
            <person name="Morgenstern I."/>
            <person name="Morin E."/>
            <person name="Murat C."/>
            <person name="Nagy L.G."/>
            <person name="Nolan M."/>
            <person name="Ohm R.A."/>
            <person name="Patyshakuliyeva A."/>
            <person name="Rokas A."/>
            <person name="Ruiz-Duenas F.J."/>
            <person name="Sabat G."/>
            <person name="Salamov A."/>
            <person name="Samejima M."/>
            <person name="Schmutz J."/>
            <person name="Slot J.C."/>
            <person name="St John F."/>
            <person name="Stenlid J."/>
            <person name="Sun H."/>
            <person name="Sun S."/>
            <person name="Syed K."/>
            <person name="Tsang A."/>
            <person name="Wiebenga A."/>
            <person name="Young D."/>
            <person name="Pisabarro A."/>
            <person name="Eastwood D.C."/>
            <person name="Martin F."/>
            <person name="Cullen D."/>
            <person name="Grigoriev I.V."/>
            <person name="Hibbett D.S."/>
        </authorList>
    </citation>
    <scope>NUCLEOTIDE SEQUENCE [LARGE SCALE GENOMIC DNA]</scope>
    <source>
        <strain evidence="12 13">DJM-731 SS1</strain>
    </source>
</reference>
<dbReference type="GO" id="GO:0071555">
    <property type="term" value="P:cell wall organization"/>
    <property type="evidence" value="ECO:0007669"/>
    <property type="project" value="UniProtKB-KW"/>
</dbReference>
<evidence type="ECO:0000256" key="7">
    <source>
        <dbReference type="ARBA" id="ARBA00022989"/>
    </source>
</evidence>
<organism evidence="12 13">
    <name type="scientific">Dacryopinax primogenitus (strain DJM 731)</name>
    <name type="common">Brown rot fungus</name>
    <dbReference type="NCBI Taxonomy" id="1858805"/>
    <lineage>
        <taxon>Eukaryota</taxon>
        <taxon>Fungi</taxon>
        <taxon>Dikarya</taxon>
        <taxon>Basidiomycota</taxon>
        <taxon>Agaricomycotina</taxon>
        <taxon>Dacrymycetes</taxon>
        <taxon>Dacrymycetales</taxon>
        <taxon>Dacrymycetaceae</taxon>
        <taxon>Dacryopinax</taxon>
    </lineage>
</organism>
<evidence type="ECO:0000313" key="13">
    <source>
        <dbReference type="Proteomes" id="UP000030653"/>
    </source>
</evidence>
<evidence type="ECO:0000256" key="2">
    <source>
        <dbReference type="ARBA" id="ARBA00008203"/>
    </source>
</evidence>
<dbReference type="PANTHER" id="PTHR28285:SF1">
    <property type="entry name" value="PROTEIN BIG1"/>
    <property type="match status" value="1"/>
</dbReference>
<proteinExistence type="inferred from homology"/>
<keyword evidence="4 10" id="KW-0812">Transmembrane</keyword>
<accession>M5GC09</accession>